<evidence type="ECO:0000313" key="2">
    <source>
        <dbReference type="EMBL" id="PKR77101.1"/>
    </source>
</evidence>
<dbReference type="EMBL" id="PJNH01000003">
    <property type="protein sequence ID" value="PKR77101.1"/>
    <property type="molecule type" value="Genomic_DNA"/>
</dbReference>
<name>A0A2I0QS04_9BACI</name>
<keyword evidence="3" id="KW-1185">Reference proteome</keyword>
<sequence>MKKLVLLAVVLMMGLVLAACGGDDASSSEAAEADESVTLTATNFDFDQEEYHVNAGNVEIELVNEEGMHGITIDGVDGFEIENEGSQVVKLTPGEYTVRCSVPCGAGHSEMVATIHVE</sequence>
<dbReference type="InterPro" id="IPR008972">
    <property type="entry name" value="Cupredoxin"/>
</dbReference>
<dbReference type="AlphaFoldDB" id="A0A2I0QS04"/>
<accession>A0A2I0QS04</accession>
<evidence type="ECO:0000256" key="1">
    <source>
        <dbReference type="SAM" id="SignalP"/>
    </source>
</evidence>
<dbReference type="Proteomes" id="UP000243524">
    <property type="component" value="Unassembled WGS sequence"/>
</dbReference>
<dbReference type="Gene3D" id="2.60.40.420">
    <property type="entry name" value="Cupredoxins - blue copper proteins"/>
    <property type="match status" value="1"/>
</dbReference>
<dbReference type="PROSITE" id="PS51257">
    <property type="entry name" value="PROKAR_LIPOPROTEIN"/>
    <property type="match status" value="1"/>
</dbReference>
<organism evidence="2 3">
    <name type="scientific">Halalkalibacillus sediminis</name>
    <dbReference type="NCBI Taxonomy" id="2018042"/>
    <lineage>
        <taxon>Bacteria</taxon>
        <taxon>Bacillati</taxon>
        <taxon>Bacillota</taxon>
        <taxon>Bacilli</taxon>
        <taxon>Bacillales</taxon>
        <taxon>Bacillaceae</taxon>
        <taxon>Halalkalibacillus</taxon>
    </lineage>
</organism>
<gene>
    <name evidence="2" type="ORF">CEY16_10155</name>
</gene>
<dbReference type="SUPFAM" id="SSF49503">
    <property type="entry name" value="Cupredoxins"/>
    <property type="match status" value="1"/>
</dbReference>
<evidence type="ECO:0000313" key="3">
    <source>
        <dbReference type="Proteomes" id="UP000243524"/>
    </source>
</evidence>
<comment type="caution">
    <text evidence="2">The sequence shown here is derived from an EMBL/GenBank/DDBJ whole genome shotgun (WGS) entry which is preliminary data.</text>
</comment>
<dbReference type="OrthoDB" id="279535at2"/>
<proteinExistence type="predicted"/>
<feature type="chain" id="PRO_5038575269" evidence="1">
    <location>
        <begin position="19"/>
        <end position="118"/>
    </location>
</feature>
<keyword evidence="1" id="KW-0732">Signal</keyword>
<feature type="signal peptide" evidence="1">
    <location>
        <begin position="1"/>
        <end position="18"/>
    </location>
</feature>
<dbReference type="RefSeq" id="WP_101331904.1">
    <property type="nucleotide sequence ID" value="NZ_PJNH01000003.1"/>
</dbReference>
<reference evidence="2 3" key="1">
    <citation type="submission" date="2017-06" db="EMBL/GenBank/DDBJ databases">
        <title>the draft geome sequence of Illustriluteabacillus marina B3227.</title>
        <authorList>
            <person name="He R.-H."/>
            <person name="Du Z.-J."/>
        </authorList>
    </citation>
    <scope>NUCLEOTIDE SEQUENCE [LARGE SCALE GENOMIC DNA]</scope>
    <source>
        <strain evidence="2 3">B3227</strain>
    </source>
</reference>
<protein>
    <submittedName>
        <fullName evidence="2">Cytochrome C oxidase subunit II</fullName>
    </submittedName>
</protein>